<protein>
    <recommendedName>
        <fullName evidence="2">Retroviral polymerase SH3-like domain-containing protein</fullName>
    </recommendedName>
</protein>
<dbReference type="InterPro" id="IPR057670">
    <property type="entry name" value="SH3_retrovirus"/>
</dbReference>
<evidence type="ECO:0000259" key="2">
    <source>
        <dbReference type="Pfam" id="PF25597"/>
    </source>
</evidence>
<dbReference type="Gramene" id="Psat05G0778800-T1">
    <property type="protein sequence ID" value="KAI5413316.1"/>
    <property type="gene ID" value="KIW84_057788"/>
</dbReference>
<evidence type="ECO:0000313" key="3">
    <source>
        <dbReference type="EMBL" id="KAI5413316.1"/>
    </source>
</evidence>
<accession>A0A9D5AN39</accession>
<dbReference type="Proteomes" id="UP001058974">
    <property type="component" value="Chromosome 5"/>
</dbReference>
<feature type="domain" description="Retroviral polymerase SH3-like" evidence="2">
    <location>
        <begin position="89"/>
        <end position="140"/>
    </location>
</feature>
<name>A0A9D5AN39_PEA</name>
<dbReference type="AlphaFoldDB" id="A0A9D5AN39"/>
<dbReference type="EMBL" id="JAMSHJ010000005">
    <property type="protein sequence ID" value="KAI5413316.1"/>
    <property type="molecule type" value="Genomic_DNA"/>
</dbReference>
<reference evidence="3 4" key="1">
    <citation type="journal article" date="2022" name="Nat. Genet.">
        <title>Improved pea reference genome and pan-genome highlight genomic features and evolutionary characteristics.</title>
        <authorList>
            <person name="Yang T."/>
            <person name="Liu R."/>
            <person name="Luo Y."/>
            <person name="Hu S."/>
            <person name="Wang D."/>
            <person name="Wang C."/>
            <person name="Pandey M.K."/>
            <person name="Ge S."/>
            <person name="Xu Q."/>
            <person name="Li N."/>
            <person name="Li G."/>
            <person name="Huang Y."/>
            <person name="Saxena R.K."/>
            <person name="Ji Y."/>
            <person name="Li M."/>
            <person name="Yan X."/>
            <person name="He Y."/>
            <person name="Liu Y."/>
            <person name="Wang X."/>
            <person name="Xiang C."/>
            <person name="Varshney R.K."/>
            <person name="Ding H."/>
            <person name="Gao S."/>
            <person name="Zong X."/>
        </authorList>
    </citation>
    <scope>NUCLEOTIDE SEQUENCE [LARGE SCALE GENOMIC DNA]</scope>
    <source>
        <strain evidence="3 4">cv. Zhongwan 6</strain>
    </source>
</reference>
<dbReference type="Pfam" id="PF25597">
    <property type="entry name" value="SH3_retrovirus"/>
    <property type="match status" value="1"/>
</dbReference>
<keyword evidence="4" id="KW-1185">Reference proteome</keyword>
<keyword evidence="1" id="KW-0472">Membrane</keyword>
<keyword evidence="1" id="KW-0812">Transmembrane</keyword>
<proteinExistence type="predicted"/>
<keyword evidence="1" id="KW-1133">Transmembrane helix</keyword>
<gene>
    <name evidence="3" type="ORF">KIW84_057788</name>
</gene>
<evidence type="ECO:0000313" key="4">
    <source>
        <dbReference type="Proteomes" id="UP001058974"/>
    </source>
</evidence>
<comment type="caution">
    <text evidence="3">The sequence shown here is derived from an EMBL/GenBank/DDBJ whole genome shotgun (WGS) entry which is preliminary data.</text>
</comment>
<organism evidence="3 4">
    <name type="scientific">Pisum sativum</name>
    <name type="common">Garden pea</name>
    <name type="synonym">Lathyrus oleraceus</name>
    <dbReference type="NCBI Taxonomy" id="3888"/>
    <lineage>
        <taxon>Eukaryota</taxon>
        <taxon>Viridiplantae</taxon>
        <taxon>Streptophyta</taxon>
        <taxon>Embryophyta</taxon>
        <taxon>Tracheophyta</taxon>
        <taxon>Spermatophyta</taxon>
        <taxon>Magnoliopsida</taxon>
        <taxon>eudicotyledons</taxon>
        <taxon>Gunneridae</taxon>
        <taxon>Pentapetalae</taxon>
        <taxon>rosids</taxon>
        <taxon>fabids</taxon>
        <taxon>Fabales</taxon>
        <taxon>Fabaceae</taxon>
        <taxon>Papilionoideae</taxon>
        <taxon>50 kb inversion clade</taxon>
        <taxon>NPAAA clade</taxon>
        <taxon>Hologalegina</taxon>
        <taxon>IRL clade</taxon>
        <taxon>Fabeae</taxon>
        <taxon>Lathyrus</taxon>
    </lineage>
</organism>
<feature type="transmembrane region" description="Helical" evidence="1">
    <location>
        <begin position="287"/>
        <end position="308"/>
    </location>
</feature>
<sequence length="345" mass="39579">MDIHRDIETEPSLHLILKVPHNLMPTPYHTLLLNLREIPHLCLGLLNRNFRVYVLCFNNLNKLNLQLLLMPSPPHPLLPLPKLSPTLGHRTKFDARARKSIFLGYKYGTKGYISYNLQSHDLFVSRHVIFFENYFPFKSNISQPKPPEPDPPAMTYDIDHTAPPAVDSIPVTSASSVPVPNDNSTPNDNYTPLLDLSNPHPSATSVVPNPFYPHIITMNLKLVYLHNLFHLLQIMLPLNLCPLPENLLEPKIPHNTLKTSIVIFLLHLVHMRHQLVTTPHPILFPKIYLMIDVLPLTNLFVALSLLMLNQKHTFKPPNMIVGDKQWILKLKLFRILKHGLLKIFL</sequence>
<evidence type="ECO:0000256" key="1">
    <source>
        <dbReference type="SAM" id="Phobius"/>
    </source>
</evidence>